<reference evidence="2 3" key="1">
    <citation type="submission" date="2020-02" db="EMBL/GenBank/DDBJ databases">
        <title>Whole-genome analyses of novel actinobacteria.</title>
        <authorList>
            <person name="Sahin N."/>
            <person name="Tokatli A."/>
        </authorList>
    </citation>
    <scope>NUCLEOTIDE SEQUENCE [LARGE SCALE GENOMIC DNA]</scope>
    <source>
        <strain evidence="2 3">YC419</strain>
    </source>
</reference>
<feature type="domain" description="AB hydrolase-1" evidence="1">
    <location>
        <begin position="7"/>
        <end position="237"/>
    </location>
</feature>
<keyword evidence="3" id="KW-1185">Reference proteome</keyword>
<dbReference type="Gene3D" id="3.40.50.1820">
    <property type="entry name" value="alpha/beta hydrolase"/>
    <property type="match status" value="1"/>
</dbReference>
<name>A0ABX0DS55_9ACTN</name>
<gene>
    <name evidence="2" type="ORF">G6048_15750</name>
</gene>
<dbReference type="SUPFAM" id="SSF53474">
    <property type="entry name" value="alpha/beta-Hydrolases"/>
    <property type="match status" value="1"/>
</dbReference>
<dbReference type="Pfam" id="PF12697">
    <property type="entry name" value="Abhydrolase_6"/>
    <property type="match status" value="1"/>
</dbReference>
<dbReference type="Proteomes" id="UP001518140">
    <property type="component" value="Unassembled WGS sequence"/>
</dbReference>
<dbReference type="PANTHER" id="PTHR37017">
    <property type="entry name" value="AB HYDROLASE-1 DOMAIN-CONTAINING PROTEIN-RELATED"/>
    <property type="match status" value="1"/>
</dbReference>
<dbReference type="InterPro" id="IPR029058">
    <property type="entry name" value="AB_hydrolase_fold"/>
</dbReference>
<dbReference type="GO" id="GO:0016787">
    <property type="term" value="F:hydrolase activity"/>
    <property type="evidence" value="ECO:0007669"/>
    <property type="project" value="UniProtKB-KW"/>
</dbReference>
<keyword evidence="2" id="KW-0378">Hydrolase</keyword>
<proteinExistence type="predicted"/>
<sequence length="245" mass="27194">MTAHLTFVLIHGAWHDGSLWEPVASHLRTEGHVVHTPTVAGFGSGASTDVSHADGVTSIVRYIEQHDLTNIVLLGHSFGGTIVSKVAEAMPERIRRLPYWNAFVLEDGHSINDESPVVYRELMLATAIDGTFSLPWTLWRERFLNDADESTARAAFEKLCPTPLAMLEDKVDLKRFHTLIAEGTLRCSYLNCLDDTAMPPGEYAWSPRFPARLGLCRLVQMPGSHEVLFTRPADLAAKFVEAGRD</sequence>
<dbReference type="InterPro" id="IPR052897">
    <property type="entry name" value="Sec-Metab_Biosynth_Hydrolase"/>
</dbReference>
<evidence type="ECO:0000259" key="1">
    <source>
        <dbReference type="Pfam" id="PF12697"/>
    </source>
</evidence>
<dbReference type="EMBL" id="JAAKZX010000041">
    <property type="protein sequence ID" value="NGO43550.1"/>
    <property type="molecule type" value="Genomic_DNA"/>
</dbReference>
<accession>A0ABX0DS55</accession>
<comment type="caution">
    <text evidence="2">The sequence shown here is derived from an EMBL/GenBank/DDBJ whole genome shotgun (WGS) entry which is preliminary data.</text>
</comment>
<dbReference type="InterPro" id="IPR000073">
    <property type="entry name" value="AB_hydrolase_1"/>
</dbReference>
<evidence type="ECO:0000313" key="2">
    <source>
        <dbReference type="EMBL" id="NGO43550.1"/>
    </source>
</evidence>
<protein>
    <submittedName>
        <fullName evidence="2">Alpha/beta hydrolase</fullName>
    </submittedName>
</protein>
<organism evidence="2 3">
    <name type="scientific">Streptomyces ureilyticus</name>
    <dbReference type="NCBI Taxonomy" id="1775131"/>
    <lineage>
        <taxon>Bacteria</taxon>
        <taxon>Bacillati</taxon>
        <taxon>Actinomycetota</taxon>
        <taxon>Actinomycetes</taxon>
        <taxon>Kitasatosporales</taxon>
        <taxon>Streptomycetaceae</taxon>
        <taxon>Streptomyces</taxon>
    </lineage>
</organism>
<dbReference type="PANTHER" id="PTHR37017:SF11">
    <property type="entry name" value="ESTERASE_LIPASE_THIOESTERASE DOMAIN-CONTAINING PROTEIN"/>
    <property type="match status" value="1"/>
</dbReference>
<evidence type="ECO:0000313" key="3">
    <source>
        <dbReference type="Proteomes" id="UP001518140"/>
    </source>
</evidence>
<dbReference type="RefSeq" id="WP_165340156.1">
    <property type="nucleotide sequence ID" value="NZ_JAAKZX010000041.1"/>
</dbReference>